<dbReference type="OMA" id="PVRDRTM"/>
<protein>
    <recommendedName>
        <fullName evidence="4">RING-type E3 ubiquitin transferase</fullName>
        <ecNumber evidence="4">2.3.2.27</ecNumber>
    </recommendedName>
</protein>
<keyword evidence="8 10" id="KW-1133">Transmembrane helix</keyword>
<dbReference type="Pfam" id="PF25333">
    <property type="entry name" value="DUF2921_N"/>
    <property type="match status" value="3"/>
</dbReference>
<dbReference type="EC" id="2.3.2.27" evidence="4"/>
<dbReference type="Proteomes" id="UP000243459">
    <property type="component" value="Chromosome 1"/>
</dbReference>
<dbReference type="Gramene" id="ONK80069">
    <property type="protein sequence ID" value="ONK80069"/>
    <property type="gene ID" value="A4U43_C01F13480"/>
</dbReference>
<feature type="transmembrane region" description="Helical" evidence="10">
    <location>
        <begin position="598"/>
        <end position="617"/>
    </location>
</feature>
<evidence type="ECO:0000259" key="11">
    <source>
        <dbReference type="Pfam" id="PF11145"/>
    </source>
</evidence>
<evidence type="ECO:0000259" key="12">
    <source>
        <dbReference type="Pfam" id="PF25333"/>
    </source>
</evidence>
<name>A0A5P1FSU4_ASPOF</name>
<evidence type="ECO:0000313" key="13">
    <source>
        <dbReference type="EMBL" id="ONK80069.1"/>
    </source>
</evidence>
<feature type="domain" description="SWEET-like" evidence="11">
    <location>
        <begin position="592"/>
        <end position="835"/>
    </location>
</feature>
<evidence type="ECO:0000256" key="1">
    <source>
        <dbReference type="ARBA" id="ARBA00000900"/>
    </source>
</evidence>
<keyword evidence="6 10" id="KW-0812">Transmembrane</keyword>
<feature type="transmembrane region" description="Helical" evidence="10">
    <location>
        <begin position="629"/>
        <end position="647"/>
    </location>
</feature>
<dbReference type="PANTHER" id="PTHR33389">
    <property type="entry name" value="FAMILY PROTEIN, PUTATIVE (DUF2921)-RELATED"/>
    <property type="match status" value="1"/>
</dbReference>
<sequence length="850" mass="96002">MRPKASIFISLNKQSSMDIQKDQCLLFPFIILFFFPPLFSSSPIKISYTDHCDSMVPHSTPTGNLLVDSSSSFQFDGYFSGGNKLLSSGYFYYYTEHMYMTRTPGIIQIDGTLVFEGNTSSNQAQKRASFSLSGFWSENTGELCMVGSDQVEHNRLVCTMGSVCRTRSQSTSFVHSVVFRLNYPKNSNISTSLVKGTVESLDPVDSQNYFDMISVLAYAQMNYSYAMISEVRDSCSSWGVPENALGIDGSDPCSYLPSLLFGRFMLDIIPGFSPRFMNFNRIQCSENGKIHMHISFFNSSGYEHDKMHIPDRSLVGEGFWDGEKKKLCLLACPILDVQDSGTNGYVGDCTIGFSFFFPSVFSLRNHSATLGKTWSNKGKNAPGYFPMISFRSLEIGIDILSGWRYEYTEFDTVAESFCLNEKALSFGNKRHPEGDSMNDMRFGITVVDTKGNKMWGFTSPLIFGETNVYSISDRFSDTAEVSLPTSENRNQRLWNIGYRIRYSYDMKQWKEISAEGIYNAETGKLCMVGCQYVSTLLDCKILVNIQLTPINPEDGEYVTGKITSTRKKYDPLYFEPLRVSSSKLYNEQETESVMDVEIAMVLISLPLSCSFILLQIFHIKEHQEMLQSISIMMLAILAVGYMIPLVPNFMAVFSTSLNEGRISLSDITVRIMTMLAFLLQFHLLQSAWTSKGVSIAERKALKLCLPFYFTGAIIAWFVHWRSYESQMKISLWGLILDGFLFPQIIFNMISNSRGKALHPLFYVGITGVRALPHLYDAYRDRQCFPPFSSSEMNASPDGELYSFAWDVIIPVQGFLFALLVYLQQQFGGRCLLPKMTRTVGGYEMVHVASA</sequence>
<evidence type="ECO:0000256" key="3">
    <source>
        <dbReference type="ARBA" id="ARBA00004906"/>
    </source>
</evidence>
<evidence type="ECO:0000256" key="8">
    <source>
        <dbReference type="ARBA" id="ARBA00022989"/>
    </source>
</evidence>
<feature type="transmembrane region" description="Helical" evidence="10">
    <location>
        <begin position="800"/>
        <end position="822"/>
    </location>
</feature>
<feature type="transmembrane region" description="Helical" evidence="10">
    <location>
        <begin position="667"/>
        <end position="688"/>
    </location>
</feature>
<comment type="pathway">
    <text evidence="3">Protein modification; protein ubiquitination.</text>
</comment>
<dbReference type="InterPro" id="IPR021319">
    <property type="entry name" value="DUF2921"/>
</dbReference>
<gene>
    <name evidence="13" type="ORF">A4U43_C01F13480</name>
</gene>
<dbReference type="AlphaFoldDB" id="A0A5P1FSU4"/>
<evidence type="ECO:0000256" key="7">
    <source>
        <dbReference type="ARBA" id="ARBA00022786"/>
    </source>
</evidence>
<comment type="catalytic activity">
    <reaction evidence="1">
        <text>S-ubiquitinyl-[E2 ubiquitin-conjugating enzyme]-L-cysteine + [acceptor protein]-L-lysine = [E2 ubiquitin-conjugating enzyme]-L-cysteine + N(6)-ubiquitinyl-[acceptor protein]-L-lysine.</text>
        <dbReference type="EC" id="2.3.2.27"/>
    </reaction>
</comment>
<accession>A0A5P1FSU4</accession>
<organism evidence="13 14">
    <name type="scientific">Asparagus officinalis</name>
    <name type="common">Garden asparagus</name>
    <dbReference type="NCBI Taxonomy" id="4686"/>
    <lineage>
        <taxon>Eukaryota</taxon>
        <taxon>Viridiplantae</taxon>
        <taxon>Streptophyta</taxon>
        <taxon>Embryophyta</taxon>
        <taxon>Tracheophyta</taxon>
        <taxon>Spermatophyta</taxon>
        <taxon>Magnoliopsida</taxon>
        <taxon>Liliopsida</taxon>
        <taxon>Asparagales</taxon>
        <taxon>Asparagaceae</taxon>
        <taxon>Asparagoideae</taxon>
        <taxon>Asparagus</taxon>
    </lineage>
</organism>
<feature type="domain" description="DUF2921" evidence="12">
    <location>
        <begin position="435"/>
        <end position="577"/>
    </location>
</feature>
<evidence type="ECO:0000313" key="14">
    <source>
        <dbReference type="Proteomes" id="UP000243459"/>
    </source>
</evidence>
<reference evidence="14" key="1">
    <citation type="journal article" date="2017" name="Nat. Commun.">
        <title>The asparagus genome sheds light on the origin and evolution of a young Y chromosome.</title>
        <authorList>
            <person name="Harkess A."/>
            <person name="Zhou J."/>
            <person name="Xu C."/>
            <person name="Bowers J.E."/>
            <person name="Van der Hulst R."/>
            <person name="Ayyampalayam S."/>
            <person name="Mercati F."/>
            <person name="Riccardi P."/>
            <person name="McKain M.R."/>
            <person name="Kakrana A."/>
            <person name="Tang H."/>
            <person name="Ray J."/>
            <person name="Groenendijk J."/>
            <person name="Arikit S."/>
            <person name="Mathioni S.M."/>
            <person name="Nakano M."/>
            <person name="Shan H."/>
            <person name="Telgmann-Rauber A."/>
            <person name="Kanno A."/>
            <person name="Yue Z."/>
            <person name="Chen H."/>
            <person name="Li W."/>
            <person name="Chen Y."/>
            <person name="Xu X."/>
            <person name="Zhang Y."/>
            <person name="Luo S."/>
            <person name="Chen H."/>
            <person name="Gao J."/>
            <person name="Mao Z."/>
            <person name="Pires J.C."/>
            <person name="Luo M."/>
            <person name="Kudrna D."/>
            <person name="Wing R.A."/>
            <person name="Meyers B.C."/>
            <person name="Yi K."/>
            <person name="Kong H."/>
            <person name="Lavrijsen P."/>
            <person name="Sunseri F."/>
            <person name="Falavigna A."/>
            <person name="Ye Y."/>
            <person name="Leebens-Mack J.H."/>
            <person name="Chen G."/>
        </authorList>
    </citation>
    <scope>NUCLEOTIDE SEQUENCE [LARGE SCALE GENOMIC DNA]</scope>
    <source>
        <strain evidence="14">cv. DH0086</strain>
    </source>
</reference>
<dbReference type="Pfam" id="PF11145">
    <property type="entry name" value="DUF2921"/>
    <property type="match status" value="1"/>
</dbReference>
<evidence type="ECO:0000256" key="9">
    <source>
        <dbReference type="ARBA" id="ARBA00023136"/>
    </source>
</evidence>
<evidence type="ECO:0000256" key="10">
    <source>
        <dbReference type="SAM" id="Phobius"/>
    </source>
</evidence>
<evidence type="ECO:0000256" key="6">
    <source>
        <dbReference type="ARBA" id="ARBA00022692"/>
    </source>
</evidence>
<evidence type="ECO:0000256" key="4">
    <source>
        <dbReference type="ARBA" id="ARBA00012483"/>
    </source>
</evidence>
<keyword evidence="7" id="KW-0833">Ubl conjugation pathway</keyword>
<keyword evidence="9 10" id="KW-0472">Membrane</keyword>
<feature type="domain" description="DUF2921" evidence="12">
    <location>
        <begin position="48"/>
        <end position="214"/>
    </location>
</feature>
<dbReference type="GO" id="GO:0012505">
    <property type="term" value="C:endomembrane system"/>
    <property type="evidence" value="ECO:0007669"/>
    <property type="project" value="UniProtKB-SubCell"/>
</dbReference>
<comment type="subcellular location">
    <subcellularLocation>
        <location evidence="2">Endomembrane system</location>
        <topology evidence="2">Multi-pass membrane protein</topology>
    </subcellularLocation>
</comment>
<feature type="transmembrane region" description="Helical" evidence="10">
    <location>
        <begin position="756"/>
        <end position="775"/>
    </location>
</feature>
<dbReference type="PANTHER" id="PTHR33389:SF18">
    <property type="entry name" value="OS01G0677900 PROTEIN"/>
    <property type="match status" value="1"/>
</dbReference>
<dbReference type="EMBL" id="CM007381">
    <property type="protein sequence ID" value="ONK80069.1"/>
    <property type="molecule type" value="Genomic_DNA"/>
</dbReference>
<feature type="transmembrane region" description="Helical" evidence="10">
    <location>
        <begin position="700"/>
        <end position="719"/>
    </location>
</feature>
<proteinExistence type="predicted"/>
<evidence type="ECO:0000256" key="2">
    <source>
        <dbReference type="ARBA" id="ARBA00004127"/>
    </source>
</evidence>
<dbReference type="GO" id="GO:0061630">
    <property type="term" value="F:ubiquitin protein ligase activity"/>
    <property type="evidence" value="ECO:0007669"/>
    <property type="project" value="UniProtKB-EC"/>
</dbReference>
<keyword evidence="14" id="KW-1185">Reference proteome</keyword>
<evidence type="ECO:0000256" key="5">
    <source>
        <dbReference type="ARBA" id="ARBA00022679"/>
    </source>
</evidence>
<keyword evidence="5" id="KW-0808">Transferase</keyword>
<feature type="transmembrane region" description="Helical" evidence="10">
    <location>
        <begin position="731"/>
        <end position="749"/>
    </location>
</feature>
<dbReference type="InterPro" id="IPR057425">
    <property type="entry name" value="DUF2921_N"/>
</dbReference>
<feature type="domain" description="DUF2921" evidence="12">
    <location>
        <begin position="276"/>
        <end position="389"/>
    </location>
</feature>